<accession>A0ABP0F5A5</accession>
<dbReference type="Proteomes" id="UP001642483">
    <property type="component" value="Unassembled WGS sequence"/>
</dbReference>
<sequence length="238" mass="27177">MESKENFSSVFWGRKDEIFEKIESFSGKSCILCNPEISENCNSSNENISDHFIKKHFNHAVEFEVKGRKGFSLPCRKQECLNRKSETEARRSHFHCPFCLHVFGRSRPLKHHLVTKNGECGSIKSSSDIQLPSTSTVHKLNASYEDAKVVIHSHNIQQDTHSCGPLSIMAAQQYMKNEFQEFREASTDCNAIRIAIGNMLLRHCDEENLDEFCVHCSKTTSRSTAWSGDFPIERGSRE</sequence>
<organism evidence="1 2">
    <name type="scientific">Clavelina lepadiformis</name>
    <name type="common">Light-bulb sea squirt</name>
    <name type="synonym">Ascidia lepadiformis</name>
    <dbReference type="NCBI Taxonomy" id="159417"/>
    <lineage>
        <taxon>Eukaryota</taxon>
        <taxon>Metazoa</taxon>
        <taxon>Chordata</taxon>
        <taxon>Tunicata</taxon>
        <taxon>Ascidiacea</taxon>
        <taxon>Aplousobranchia</taxon>
        <taxon>Clavelinidae</taxon>
        <taxon>Clavelina</taxon>
    </lineage>
</organism>
<name>A0ABP0F5A5_CLALP</name>
<reference evidence="1 2" key="1">
    <citation type="submission" date="2024-02" db="EMBL/GenBank/DDBJ databases">
        <authorList>
            <person name="Daric V."/>
            <person name="Darras S."/>
        </authorList>
    </citation>
    <scope>NUCLEOTIDE SEQUENCE [LARGE SCALE GENOMIC DNA]</scope>
</reference>
<keyword evidence="2" id="KW-1185">Reference proteome</keyword>
<evidence type="ECO:0000313" key="2">
    <source>
        <dbReference type="Proteomes" id="UP001642483"/>
    </source>
</evidence>
<dbReference type="EMBL" id="CAWYQH010000002">
    <property type="protein sequence ID" value="CAK8673624.1"/>
    <property type="molecule type" value="Genomic_DNA"/>
</dbReference>
<evidence type="ECO:0008006" key="3">
    <source>
        <dbReference type="Google" id="ProtNLM"/>
    </source>
</evidence>
<gene>
    <name evidence="1" type="ORF">CVLEPA_LOCUS3394</name>
</gene>
<evidence type="ECO:0000313" key="1">
    <source>
        <dbReference type="EMBL" id="CAK8673624.1"/>
    </source>
</evidence>
<comment type="caution">
    <text evidence="1">The sequence shown here is derived from an EMBL/GenBank/DDBJ whole genome shotgun (WGS) entry which is preliminary data.</text>
</comment>
<proteinExistence type="predicted"/>
<protein>
    <recommendedName>
        <fullName evidence="3">Peptidase C39 domain-containing protein</fullName>
    </recommendedName>
</protein>